<dbReference type="CDD" id="cd00077">
    <property type="entry name" value="HDc"/>
    <property type="match status" value="1"/>
</dbReference>
<comment type="similarity">
    <text evidence="14">Belongs to the NadD family.</text>
</comment>
<protein>
    <recommendedName>
        <fullName evidence="14">Probable nicotinate-nucleotide adenylyltransferase</fullName>
        <ecNumber evidence="14">2.7.7.18</ecNumber>
    </recommendedName>
    <alternativeName>
        <fullName evidence="14">Deamido-NAD(+) diphosphorylase</fullName>
    </alternativeName>
    <alternativeName>
        <fullName evidence="14">Deamido-NAD(+) pyrophosphorylase</fullName>
    </alternativeName>
    <alternativeName>
        <fullName evidence="14">Nicotinate mononucleotide adenylyltransferase</fullName>
        <shortName evidence="14">NaMN adenylyltransferase</shortName>
    </alternativeName>
</protein>
<comment type="caution">
    <text evidence="16">The sequence shown here is derived from an EMBL/GenBank/DDBJ whole genome shotgun (WGS) entry which is preliminary data.</text>
</comment>
<dbReference type="Gene3D" id="3.40.50.620">
    <property type="entry name" value="HUPs"/>
    <property type="match status" value="1"/>
</dbReference>
<dbReference type="Proteomes" id="UP000824025">
    <property type="component" value="Unassembled WGS sequence"/>
</dbReference>
<evidence type="ECO:0000256" key="6">
    <source>
        <dbReference type="ARBA" id="ARBA00022723"/>
    </source>
</evidence>
<evidence type="ECO:0000256" key="9">
    <source>
        <dbReference type="ARBA" id="ARBA00022840"/>
    </source>
</evidence>
<keyword evidence="11 14" id="KW-0520">NAD</keyword>
<keyword evidence="9 14" id="KW-0067">ATP-binding</keyword>
<evidence type="ECO:0000259" key="15">
    <source>
        <dbReference type="PROSITE" id="PS51831"/>
    </source>
</evidence>
<reference evidence="16" key="1">
    <citation type="journal article" date="2021" name="PeerJ">
        <title>Extensive microbial diversity within the chicken gut microbiome revealed by metagenomics and culture.</title>
        <authorList>
            <person name="Gilroy R."/>
            <person name="Ravi A."/>
            <person name="Getino M."/>
            <person name="Pursley I."/>
            <person name="Horton D.L."/>
            <person name="Alikhan N.F."/>
            <person name="Baker D."/>
            <person name="Gharbi K."/>
            <person name="Hall N."/>
            <person name="Watson M."/>
            <person name="Adriaenssens E.M."/>
            <person name="Foster-Nyarko E."/>
            <person name="Jarju S."/>
            <person name="Secka A."/>
            <person name="Antonio M."/>
            <person name="Oren A."/>
            <person name="Chaudhuri R.R."/>
            <person name="La Ragione R."/>
            <person name="Hildebrand F."/>
            <person name="Pallen M.J."/>
        </authorList>
    </citation>
    <scope>NUCLEOTIDE SEQUENCE</scope>
    <source>
        <strain evidence="16">CHK192-19661</strain>
    </source>
</reference>
<dbReference type="EC" id="2.7.7.18" evidence="14"/>
<dbReference type="NCBIfam" id="TIGR00125">
    <property type="entry name" value="cyt_tran_rel"/>
    <property type="match status" value="1"/>
</dbReference>
<dbReference type="CDD" id="cd02165">
    <property type="entry name" value="NMNAT"/>
    <property type="match status" value="1"/>
</dbReference>
<dbReference type="SUPFAM" id="SSF109604">
    <property type="entry name" value="HD-domain/PDEase-like"/>
    <property type="match status" value="1"/>
</dbReference>
<evidence type="ECO:0000256" key="5">
    <source>
        <dbReference type="ARBA" id="ARBA00022695"/>
    </source>
</evidence>
<dbReference type="InterPro" id="IPR004821">
    <property type="entry name" value="Cyt_trans-like"/>
</dbReference>
<reference evidence="16" key="2">
    <citation type="submission" date="2021-04" db="EMBL/GenBank/DDBJ databases">
        <authorList>
            <person name="Gilroy R."/>
        </authorList>
    </citation>
    <scope>NUCLEOTIDE SEQUENCE</scope>
    <source>
        <strain evidence="16">CHK192-19661</strain>
    </source>
</reference>
<dbReference type="GO" id="GO:0046872">
    <property type="term" value="F:metal ion binding"/>
    <property type="evidence" value="ECO:0007669"/>
    <property type="project" value="UniProtKB-KW"/>
</dbReference>
<dbReference type="Pfam" id="PF01966">
    <property type="entry name" value="HD"/>
    <property type="match status" value="1"/>
</dbReference>
<evidence type="ECO:0000313" key="16">
    <source>
        <dbReference type="EMBL" id="HIZ08852.1"/>
    </source>
</evidence>
<evidence type="ECO:0000256" key="14">
    <source>
        <dbReference type="HAMAP-Rule" id="MF_00244"/>
    </source>
</evidence>
<evidence type="ECO:0000256" key="13">
    <source>
        <dbReference type="ARBA" id="ARBA00049417"/>
    </source>
</evidence>
<dbReference type="Gene3D" id="1.10.3210.10">
    <property type="entry name" value="Hypothetical protein af1432"/>
    <property type="match status" value="1"/>
</dbReference>
<dbReference type="GO" id="GO:0009435">
    <property type="term" value="P:NAD+ biosynthetic process"/>
    <property type="evidence" value="ECO:0007669"/>
    <property type="project" value="UniProtKB-UniRule"/>
</dbReference>
<keyword evidence="4 14" id="KW-0808">Transferase</keyword>
<comment type="catalytic activity">
    <reaction evidence="12 14">
        <text>nicotinate beta-D-ribonucleotide + ATP + H(+) = deamido-NAD(+) + diphosphate</text>
        <dbReference type="Rhea" id="RHEA:22860"/>
        <dbReference type="ChEBI" id="CHEBI:15378"/>
        <dbReference type="ChEBI" id="CHEBI:30616"/>
        <dbReference type="ChEBI" id="CHEBI:33019"/>
        <dbReference type="ChEBI" id="CHEBI:57502"/>
        <dbReference type="ChEBI" id="CHEBI:58437"/>
        <dbReference type="EC" id="2.7.7.18"/>
    </reaction>
</comment>
<evidence type="ECO:0000256" key="12">
    <source>
        <dbReference type="ARBA" id="ARBA00048721"/>
    </source>
</evidence>
<evidence type="ECO:0000256" key="11">
    <source>
        <dbReference type="ARBA" id="ARBA00023027"/>
    </source>
</evidence>
<keyword evidence="3 14" id="KW-0662">Pyridine nucleotide biosynthesis</keyword>
<dbReference type="NCBIfam" id="TIGR00482">
    <property type="entry name" value="nicotinate (nicotinamide) nucleotide adenylyltransferase"/>
    <property type="match status" value="1"/>
</dbReference>
<comment type="function">
    <text evidence="1 14">Catalyzes the reversible adenylation of nicotinate mononucleotide (NaMN) to nicotinic acid adenine dinucleotide (NaAD).</text>
</comment>
<feature type="domain" description="HD" evidence="15">
    <location>
        <begin position="213"/>
        <end position="323"/>
    </location>
</feature>
<sequence>MNIAIFGGSFDPVHSEHVNIVKAAAERLNADKIIVVPAFIPPHKQGKSLASAQDRLNMAKLAFAGIRGCEVSSYEINAGGTSYTVLTLAHFRQKYPDAHFYLLVGSDMLKDFYTWREPENILSMAELVACNREGEKVSFRAEQLRFFARFKKTFRTLEYVGRDISSTRARVLCAFGEDLKPYLPADVIDYIEANELYRVERVKDALRYLKPARRKHSLRVALTAAQEAAKYRLDEHAVIQAAALHDAAKNLDLSAPELAGFIPPEENIPAPVLHQYTGAYLAEHTFGVTDAAVLDAIRYHTSGRPNMGELEKLIFLSDMLEPGRDFPHIGKLREVFRRSLNECMYLSLRHELKYLKKGKGTIYPLTFRAYEYYKELRSKSWNR</sequence>
<dbReference type="PANTHER" id="PTHR39321:SF3">
    <property type="entry name" value="PHOSPHOPANTETHEINE ADENYLYLTRANSFERASE"/>
    <property type="match status" value="1"/>
</dbReference>
<name>A0A9D2D573_9FIRM</name>
<dbReference type="PANTHER" id="PTHR39321">
    <property type="entry name" value="NICOTINATE-NUCLEOTIDE ADENYLYLTRANSFERASE-RELATED"/>
    <property type="match status" value="1"/>
</dbReference>
<dbReference type="InterPro" id="IPR014729">
    <property type="entry name" value="Rossmann-like_a/b/a_fold"/>
</dbReference>
<dbReference type="GO" id="GO:0005524">
    <property type="term" value="F:ATP binding"/>
    <property type="evidence" value="ECO:0007669"/>
    <property type="project" value="UniProtKB-KW"/>
</dbReference>
<keyword evidence="5 14" id="KW-0548">Nucleotidyltransferase</keyword>
<evidence type="ECO:0000256" key="8">
    <source>
        <dbReference type="ARBA" id="ARBA00022801"/>
    </source>
</evidence>
<dbReference type="InterPro" id="IPR005248">
    <property type="entry name" value="NadD/NMNAT"/>
</dbReference>
<evidence type="ECO:0000313" key="17">
    <source>
        <dbReference type="Proteomes" id="UP000824025"/>
    </source>
</evidence>
<dbReference type="PROSITE" id="PS51831">
    <property type="entry name" value="HD"/>
    <property type="match status" value="1"/>
</dbReference>
<dbReference type="SUPFAM" id="SSF52374">
    <property type="entry name" value="Nucleotidylyl transferase"/>
    <property type="match status" value="1"/>
</dbReference>
<evidence type="ECO:0000256" key="4">
    <source>
        <dbReference type="ARBA" id="ARBA00022679"/>
    </source>
</evidence>
<keyword evidence="8" id="KW-0378">Hydrolase</keyword>
<dbReference type="GO" id="GO:0008803">
    <property type="term" value="F:bis(5'-nucleosyl)-tetraphosphatase (symmetrical) activity"/>
    <property type="evidence" value="ECO:0007669"/>
    <property type="project" value="UniProtKB-EC"/>
</dbReference>
<comment type="pathway">
    <text evidence="2 14">Cofactor biosynthesis; NAD(+) biosynthesis; deamido-NAD(+) from nicotinate D-ribonucleotide: step 1/1.</text>
</comment>
<evidence type="ECO:0000256" key="2">
    <source>
        <dbReference type="ARBA" id="ARBA00005019"/>
    </source>
</evidence>
<dbReference type="InterPro" id="IPR003607">
    <property type="entry name" value="HD/PDEase_dom"/>
</dbReference>
<dbReference type="Pfam" id="PF01467">
    <property type="entry name" value="CTP_transf_like"/>
    <property type="match status" value="1"/>
</dbReference>
<evidence type="ECO:0000256" key="1">
    <source>
        <dbReference type="ARBA" id="ARBA00002324"/>
    </source>
</evidence>
<keyword evidence="6" id="KW-0479">Metal-binding</keyword>
<keyword evidence="10" id="KW-0408">Iron</keyword>
<organism evidence="16 17">
    <name type="scientific">Candidatus Borkfalkia avicola</name>
    <dbReference type="NCBI Taxonomy" id="2838503"/>
    <lineage>
        <taxon>Bacteria</taxon>
        <taxon>Bacillati</taxon>
        <taxon>Bacillota</taxon>
        <taxon>Clostridia</taxon>
        <taxon>Christensenellales</taxon>
        <taxon>Christensenellaceae</taxon>
        <taxon>Candidatus Borkfalkia</taxon>
    </lineage>
</organism>
<dbReference type="HAMAP" id="MF_00244">
    <property type="entry name" value="NaMN_adenylyltr"/>
    <property type="match status" value="1"/>
</dbReference>
<keyword evidence="7 14" id="KW-0547">Nucleotide-binding</keyword>
<evidence type="ECO:0000256" key="10">
    <source>
        <dbReference type="ARBA" id="ARBA00023004"/>
    </source>
</evidence>
<evidence type="ECO:0000256" key="7">
    <source>
        <dbReference type="ARBA" id="ARBA00022741"/>
    </source>
</evidence>
<accession>A0A9D2D573</accession>
<proteinExistence type="inferred from homology"/>
<dbReference type="NCBIfam" id="TIGR00488">
    <property type="entry name" value="bis(5'-nucleosyl)-tetraphosphatase (symmetrical) YqeK"/>
    <property type="match status" value="1"/>
</dbReference>
<dbReference type="AlphaFoldDB" id="A0A9D2D573"/>
<dbReference type="NCBIfam" id="NF000840">
    <property type="entry name" value="PRK00071.1-3"/>
    <property type="match status" value="1"/>
</dbReference>
<dbReference type="GO" id="GO:0004515">
    <property type="term" value="F:nicotinate-nucleotide adenylyltransferase activity"/>
    <property type="evidence" value="ECO:0007669"/>
    <property type="project" value="UniProtKB-UniRule"/>
</dbReference>
<dbReference type="InterPro" id="IPR006674">
    <property type="entry name" value="HD_domain"/>
</dbReference>
<evidence type="ECO:0000256" key="3">
    <source>
        <dbReference type="ARBA" id="ARBA00022642"/>
    </source>
</evidence>
<dbReference type="EMBL" id="DXCF01000001">
    <property type="protein sequence ID" value="HIZ08852.1"/>
    <property type="molecule type" value="Genomic_DNA"/>
</dbReference>
<gene>
    <name evidence="14 16" type="primary">nadD</name>
    <name evidence="16" type="ORF">H9726_00050</name>
</gene>
<dbReference type="InterPro" id="IPR005249">
    <property type="entry name" value="YqeK"/>
</dbReference>
<comment type="catalytic activity">
    <reaction evidence="13">
        <text>P(1),P(4)-bis(5'-adenosyl) tetraphosphate + H2O = 2 ADP + 2 H(+)</text>
        <dbReference type="Rhea" id="RHEA:24252"/>
        <dbReference type="ChEBI" id="CHEBI:15377"/>
        <dbReference type="ChEBI" id="CHEBI:15378"/>
        <dbReference type="ChEBI" id="CHEBI:58141"/>
        <dbReference type="ChEBI" id="CHEBI:456216"/>
        <dbReference type="EC" id="3.6.1.41"/>
    </reaction>
</comment>